<dbReference type="CDD" id="cd05282">
    <property type="entry name" value="ETR_like"/>
    <property type="match status" value="1"/>
</dbReference>
<evidence type="ECO:0000256" key="5">
    <source>
        <dbReference type="ARBA" id="ARBA00022946"/>
    </source>
</evidence>
<evidence type="ECO:0000256" key="1">
    <source>
        <dbReference type="ARBA" id="ARBA00010371"/>
    </source>
</evidence>
<evidence type="ECO:0000256" key="2">
    <source>
        <dbReference type="ARBA" id="ARBA00022516"/>
    </source>
</evidence>
<keyword evidence="5" id="KW-0809">Transit peptide</keyword>
<proteinExistence type="inferred from homology"/>
<dbReference type="SUPFAM" id="SSF50129">
    <property type="entry name" value="GroES-like"/>
    <property type="match status" value="1"/>
</dbReference>
<dbReference type="PANTHER" id="PTHR43981:SF2">
    <property type="entry name" value="ENOYL-[ACYL-CARRIER-PROTEIN] REDUCTASE, MITOCHONDRIAL"/>
    <property type="match status" value="1"/>
</dbReference>
<evidence type="ECO:0000256" key="6">
    <source>
        <dbReference type="ARBA" id="ARBA00023002"/>
    </source>
</evidence>
<keyword evidence="4" id="KW-0521">NADP</keyword>
<dbReference type="SUPFAM" id="SSF51735">
    <property type="entry name" value="NAD(P)-binding Rossmann-fold domains"/>
    <property type="match status" value="1"/>
</dbReference>
<dbReference type="Pfam" id="PF08240">
    <property type="entry name" value="ADH_N"/>
    <property type="match status" value="1"/>
</dbReference>
<keyword evidence="13" id="KW-1185">Reference proteome</keyword>
<keyword evidence="7" id="KW-0443">Lipid metabolism</keyword>
<evidence type="ECO:0000256" key="4">
    <source>
        <dbReference type="ARBA" id="ARBA00022857"/>
    </source>
</evidence>
<keyword evidence="6" id="KW-0560">Oxidoreductase</keyword>
<dbReference type="InterPro" id="IPR013154">
    <property type="entry name" value="ADH-like_N"/>
</dbReference>
<dbReference type="InterPro" id="IPR011032">
    <property type="entry name" value="GroES-like_sf"/>
</dbReference>
<dbReference type="OrthoDB" id="9788224at2"/>
<dbReference type="Proteomes" id="UP000321638">
    <property type="component" value="Unassembled WGS sequence"/>
</dbReference>
<feature type="domain" description="Enoyl reductase (ER)" evidence="11">
    <location>
        <begin position="10"/>
        <end position="323"/>
    </location>
</feature>
<organism evidence="12 13">
    <name type="scientific">Vineibacter terrae</name>
    <dbReference type="NCBI Taxonomy" id="2586908"/>
    <lineage>
        <taxon>Bacteria</taxon>
        <taxon>Pseudomonadati</taxon>
        <taxon>Pseudomonadota</taxon>
        <taxon>Alphaproteobacteria</taxon>
        <taxon>Hyphomicrobiales</taxon>
        <taxon>Vineibacter</taxon>
    </lineage>
</organism>
<evidence type="ECO:0000256" key="3">
    <source>
        <dbReference type="ARBA" id="ARBA00022832"/>
    </source>
</evidence>
<evidence type="ECO:0000256" key="9">
    <source>
        <dbReference type="ARBA" id="ARBA00038963"/>
    </source>
</evidence>
<accession>A0A5C8PB48</accession>
<dbReference type="GO" id="GO:0141148">
    <property type="term" value="F:enoyl-[acyl-carrier-protein] reductase (NADPH) activity"/>
    <property type="evidence" value="ECO:0007669"/>
    <property type="project" value="UniProtKB-EC"/>
</dbReference>
<keyword evidence="3" id="KW-0276">Fatty acid metabolism</keyword>
<evidence type="ECO:0000256" key="7">
    <source>
        <dbReference type="ARBA" id="ARBA00023098"/>
    </source>
</evidence>
<evidence type="ECO:0000313" key="12">
    <source>
        <dbReference type="EMBL" id="TXL70913.1"/>
    </source>
</evidence>
<dbReference type="PANTHER" id="PTHR43981">
    <property type="entry name" value="ENOYL-[ACYL-CARRIER-PROTEIN] REDUCTASE, MITOCHONDRIAL"/>
    <property type="match status" value="1"/>
</dbReference>
<sequence length="329" mass="34669">MKQVLLDSYGVPQGVARCAEVPDVGAPGPGEVVFDVLLFPINPADVWFCRGSYRLKPPLPSTPGAECIGRVTAVGSGVSHVKAGDLVINLQRENWAQKRRVKGDDVIAVPPGLDLKQAAMLRINPPTALLMLTDMTDLKPGDWVVQNVANSAVGRLVIPLAKARGLKTVNVVRRASLFADLKALGADACVVDGPDLADRVAAATGGAPVRLGLDAVSGAATARLAACVADGGVVCNYGAMSGEDPTVSRSDLIYRGLNLTGFMLGRFMARRSLAQIRDIYADLGRQLLDGRLSAPVEKIYAIDDIKEALVRAQEGERSGKILVAPNGMI</sequence>
<gene>
    <name evidence="12" type="ORF">FHP25_32310</name>
</gene>
<evidence type="ECO:0000256" key="8">
    <source>
        <dbReference type="ARBA" id="ARBA00023160"/>
    </source>
</evidence>
<comment type="catalytic activity">
    <reaction evidence="10">
        <text>a 2,3-saturated acyl-[ACP] + NADP(+) = a (2E)-enoyl-[ACP] + NADPH + H(+)</text>
        <dbReference type="Rhea" id="RHEA:22564"/>
        <dbReference type="Rhea" id="RHEA-COMP:9925"/>
        <dbReference type="Rhea" id="RHEA-COMP:9926"/>
        <dbReference type="ChEBI" id="CHEBI:15378"/>
        <dbReference type="ChEBI" id="CHEBI:57783"/>
        <dbReference type="ChEBI" id="CHEBI:58349"/>
        <dbReference type="ChEBI" id="CHEBI:78784"/>
        <dbReference type="ChEBI" id="CHEBI:78785"/>
        <dbReference type="EC" id="1.3.1.104"/>
    </reaction>
</comment>
<protein>
    <recommendedName>
        <fullName evidence="9">enoyl-[acyl-carrier-protein] reductase</fullName>
        <ecNumber evidence="9">1.3.1.104</ecNumber>
    </recommendedName>
</protein>
<dbReference type="AlphaFoldDB" id="A0A5C8PB48"/>
<keyword evidence="2" id="KW-0444">Lipid biosynthesis</keyword>
<evidence type="ECO:0000256" key="10">
    <source>
        <dbReference type="ARBA" id="ARBA00048843"/>
    </source>
</evidence>
<reference evidence="12 13" key="1">
    <citation type="submission" date="2019-06" db="EMBL/GenBank/DDBJ databases">
        <title>New taxonomy in bacterial strain CC-CFT640, isolated from vineyard.</title>
        <authorList>
            <person name="Lin S.-Y."/>
            <person name="Tsai C.-F."/>
            <person name="Young C.-C."/>
        </authorList>
    </citation>
    <scope>NUCLEOTIDE SEQUENCE [LARGE SCALE GENOMIC DNA]</scope>
    <source>
        <strain evidence="12 13">CC-CFT640</strain>
    </source>
</reference>
<dbReference type="Pfam" id="PF00107">
    <property type="entry name" value="ADH_zinc_N"/>
    <property type="match status" value="1"/>
</dbReference>
<comment type="caution">
    <text evidence="12">The sequence shown here is derived from an EMBL/GenBank/DDBJ whole genome shotgun (WGS) entry which is preliminary data.</text>
</comment>
<dbReference type="SMART" id="SM00829">
    <property type="entry name" value="PKS_ER"/>
    <property type="match status" value="1"/>
</dbReference>
<dbReference type="Gene3D" id="3.40.50.720">
    <property type="entry name" value="NAD(P)-binding Rossmann-like Domain"/>
    <property type="match status" value="1"/>
</dbReference>
<dbReference type="EC" id="1.3.1.104" evidence="9"/>
<evidence type="ECO:0000259" key="11">
    <source>
        <dbReference type="SMART" id="SM00829"/>
    </source>
</evidence>
<dbReference type="InterPro" id="IPR051034">
    <property type="entry name" value="Mito_Enoyl-ACP_Reductase"/>
</dbReference>
<dbReference type="InterPro" id="IPR020843">
    <property type="entry name" value="ER"/>
</dbReference>
<dbReference type="EMBL" id="VDUZ01000051">
    <property type="protein sequence ID" value="TXL70913.1"/>
    <property type="molecule type" value="Genomic_DNA"/>
</dbReference>
<keyword evidence="8" id="KW-0275">Fatty acid biosynthesis</keyword>
<name>A0A5C8PB48_9HYPH</name>
<evidence type="ECO:0000313" key="13">
    <source>
        <dbReference type="Proteomes" id="UP000321638"/>
    </source>
</evidence>
<comment type="similarity">
    <text evidence="1">Belongs to the zinc-containing alcohol dehydrogenase family. Quinone oxidoreductase subfamily.</text>
</comment>
<dbReference type="InterPro" id="IPR036291">
    <property type="entry name" value="NAD(P)-bd_dom_sf"/>
</dbReference>
<dbReference type="InterPro" id="IPR013149">
    <property type="entry name" value="ADH-like_C"/>
</dbReference>
<dbReference type="RefSeq" id="WP_147851138.1">
    <property type="nucleotide sequence ID" value="NZ_VDUZ01000051.1"/>
</dbReference>
<dbReference type="GO" id="GO:0006633">
    <property type="term" value="P:fatty acid biosynthetic process"/>
    <property type="evidence" value="ECO:0007669"/>
    <property type="project" value="UniProtKB-KW"/>
</dbReference>
<dbReference type="Gene3D" id="3.90.180.10">
    <property type="entry name" value="Medium-chain alcohol dehydrogenases, catalytic domain"/>
    <property type="match status" value="1"/>
</dbReference>